<sequence>MPPATVDRDAIFKRLFSLTWELASLVIEQCIGTPTLSALQDDPDACITLQYIPDMKSSFLPEYFRDEYKWLQRQKWLRSEKTFHDPITFVLAHLACLAERGAFDIEHTLQALSEQQAVLPKVMQPISERNLTGLDIIRLEFPTDVFFSMFKVNVPPFPTQLLGAGTYLAHTRELTLAFKHLDPWFDLFMGPWADRDENDDQPCVRPNVCLAGLVVDWILTYAWHHQYLQHIPTITLQGDIQDWVKDKWTQVFAGTHPEQECVASTQIIYEIEHHGAGEAAAAGKPWTPTQYYPPRCQCEINCSRLRDGVVQPEIPATEQEWDLPDIEQGWEKLDTEHEWEDLEW</sequence>
<organism evidence="1 2">
    <name type="scientific">Pseudopithomyces chartarum</name>
    <dbReference type="NCBI Taxonomy" id="1892770"/>
    <lineage>
        <taxon>Eukaryota</taxon>
        <taxon>Fungi</taxon>
        <taxon>Dikarya</taxon>
        <taxon>Ascomycota</taxon>
        <taxon>Pezizomycotina</taxon>
        <taxon>Dothideomycetes</taxon>
        <taxon>Pleosporomycetidae</taxon>
        <taxon>Pleosporales</taxon>
        <taxon>Massarineae</taxon>
        <taxon>Didymosphaeriaceae</taxon>
        <taxon>Pseudopithomyces</taxon>
    </lineage>
</organism>
<dbReference type="AlphaFoldDB" id="A0AAN6RI18"/>
<accession>A0AAN6RI18</accession>
<keyword evidence="2" id="KW-1185">Reference proteome</keyword>
<comment type="caution">
    <text evidence="1">The sequence shown here is derived from an EMBL/GenBank/DDBJ whole genome shotgun (WGS) entry which is preliminary data.</text>
</comment>
<evidence type="ECO:0000313" key="2">
    <source>
        <dbReference type="Proteomes" id="UP001280581"/>
    </source>
</evidence>
<protein>
    <submittedName>
        <fullName evidence="1">Uncharacterized protein</fullName>
    </submittedName>
</protein>
<name>A0AAN6RI18_9PLEO</name>
<gene>
    <name evidence="1" type="ORF">GRF29_44g1680401</name>
</gene>
<proteinExistence type="predicted"/>
<evidence type="ECO:0000313" key="1">
    <source>
        <dbReference type="EMBL" id="KAK3210096.1"/>
    </source>
</evidence>
<dbReference type="Proteomes" id="UP001280581">
    <property type="component" value="Unassembled WGS sequence"/>
</dbReference>
<dbReference type="EMBL" id="WVTA01000005">
    <property type="protein sequence ID" value="KAK3210096.1"/>
    <property type="molecule type" value="Genomic_DNA"/>
</dbReference>
<reference evidence="1 2" key="1">
    <citation type="submission" date="2021-02" db="EMBL/GenBank/DDBJ databases">
        <title>Genome assembly of Pseudopithomyces chartarum.</title>
        <authorList>
            <person name="Jauregui R."/>
            <person name="Singh J."/>
            <person name="Voisey C."/>
        </authorList>
    </citation>
    <scope>NUCLEOTIDE SEQUENCE [LARGE SCALE GENOMIC DNA]</scope>
    <source>
        <strain evidence="1 2">AGR01</strain>
    </source>
</reference>